<evidence type="ECO:0000256" key="10">
    <source>
        <dbReference type="HAMAP-Rule" id="MF_00492"/>
    </source>
</evidence>
<dbReference type="HAMAP" id="MF_00492">
    <property type="entry name" value="Transaldolase_1"/>
    <property type="match status" value="1"/>
</dbReference>
<dbReference type="OrthoDB" id="9809101at2"/>
<dbReference type="EC" id="2.2.1.2" evidence="4 10"/>
<dbReference type="Gene3D" id="3.20.20.70">
    <property type="entry name" value="Aldolase class I"/>
    <property type="match status" value="1"/>
</dbReference>
<reference evidence="12 13" key="2">
    <citation type="submission" date="2019-05" db="EMBL/GenBank/DDBJ databases">
        <title>Genome evolution of the obligate endosymbiont Buchnera aphidicola.</title>
        <authorList>
            <person name="Moran N.A."/>
        </authorList>
    </citation>
    <scope>NUCLEOTIDE SEQUENCE [LARGE SCALE GENOMIC DNA]</scope>
    <source>
        <strain evidence="12 13">Hta</strain>
    </source>
</reference>
<dbReference type="UniPathway" id="UPA00115">
    <property type="reaction ID" value="UER00414"/>
</dbReference>
<evidence type="ECO:0000256" key="6">
    <source>
        <dbReference type="ARBA" id="ARBA00022679"/>
    </source>
</evidence>
<comment type="function">
    <text evidence="1 10 11">Transaldolase is important for the balance of metabolites in the pentose-phosphate pathway.</text>
</comment>
<name>A0A4D6XY00_9GAMM</name>
<dbReference type="NCBIfam" id="NF009001">
    <property type="entry name" value="PRK12346.1"/>
    <property type="match status" value="1"/>
</dbReference>
<keyword evidence="8 10" id="KW-0704">Schiff base</keyword>
<evidence type="ECO:0000256" key="8">
    <source>
        <dbReference type="ARBA" id="ARBA00023270"/>
    </source>
</evidence>
<dbReference type="InterPro" id="IPR001585">
    <property type="entry name" value="TAL/FSA"/>
</dbReference>
<dbReference type="RefSeq" id="WP_158356384.1">
    <property type="nucleotide sequence ID" value="NZ_CP034873.1"/>
</dbReference>
<comment type="subcellular location">
    <subcellularLocation>
        <location evidence="10">Cytoplasm</location>
    </subcellularLocation>
</comment>
<organism evidence="12 13">
    <name type="scientific">Buchnera aphidicola</name>
    <name type="common">Hyadaphis tataricae</name>
    <dbReference type="NCBI Taxonomy" id="1241859"/>
    <lineage>
        <taxon>Bacteria</taxon>
        <taxon>Pseudomonadati</taxon>
        <taxon>Pseudomonadota</taxon>
        <taxon>Gammaproteobacteria</taxon>
        <taxon>Enterobacterales</taxon>
        <taxon>Erwiniaceae</taxon>
        <taxon>Buchnera</taxon>
    </lineage>
</organism>
<dbReference type="GO" id="GO:0005975">
    <property type="term" value="P:carbohydrate metabolic process"/>
    <property type="evidence" value="ECO:0007669"/>
    <property type="project" value="InterPro"/>
</dbReference>
<evidence type="ECO:0000256" key="7">
    <source>
        <dbReference type="ARBA" id="ARBA00023126"/>
    </source>
</evidence>
<dbReference type="CDD" id="cd00957">
    <property type="entry name" value="Transaldolase_TalAB"/>
    <property type="match status" value="1"/>
</dbReference>
<dbReference type="EMBL" id="CP034873">
    <property type="protein sequence ID" value="QCI21413.1"/>
    <property type="molecule type" value="Genomic_DNA"/>
</dbReference>
<dbReference type="GO" id="GO:0006098">
    <property type="term" value="P:pentose-phosphate shunt"/>
    <property type="evidence" value="ECO:0007669"/>
    <property type="project" value="UniProtKB-UniRule"/>
</dbReference>
<accession>A0A4D6XY00</accession>
<dbReference type="Proteomes" id="UP000298773">
    <property type="component" value="Chromosome"/>
</dbReference>
<dbReference type="GO" id="GO:0005829">
    <property type="term" value="C:cytosol"/>
    <property type="evidence" value="ECO:0007669"/>
    <property type="project" value="TreeGrafter"/>
</dbReference>
<dbReference type="PANTHER" id="PTHR10683:SF16">
    <property type="entry name" value="TRANSALDOLASE A"/>
    <property type="match status" value="1"/>
</dbReference>
<dbReference type="PROSITE" id="PS01054">
    <property type="entry name" value="TRANSALDOLASE_1"/>
    <property type="match status" value="1"/>
</dbReference>
<dbReference type="Pfam" id="PF00923">
    <property type="entry name" value="TAL_FSA"/>
    <property type="match status" value="1"/>
</dbReference>
<evidence type="ECO:0000256" key="3">
    <source>
        <dbReference type="ARBA" id="ARBA00008012"/>
    </source>
</evidence>
<dbReference type="SUPFAM" id="SSF51569">
    <property type="entry name" value="Aldolase"/>
    <property type="match status" value="1"/>
</dbReference>
<dbReference type="InterPro" id="IPR013785">
    <property type="entry name" value="Aldolase_TIM"/>
</dbReference>
<comment type="pathway">
    <text evidence="2 10 11">Carbohydrate degradation; pentose phosphate pathway; D-glyceraldehyde 3-phosphate and beta-D-fructose 6-phosphate from D-ribose 5-phosphate and D-xylulose 5-phosphate (non-oxidative stage): step 2/3.</text>
</comment>
<sequence>MNQLNELKKFTVVVADTGDIQSIRKYKPNDATTNPSLILQAATSSLNQRFIDQAVAYAKKKGGLYEDRIANASDKLLVDIGIEILKYIPGYISSEVDARLSFSKEKSIIKAKKLINLYEEQGISRNKVLIKLAATWECIKAAEELKKENILCNLTLIFSFAQARACAESKVFLISPFVGRIYDWYVAKNLISKDFVGKDPGVVSVCKIYDFFKKHNYKTIIMGASFRNVQQILYLSGCDRLTIAPVLLKELESNNTQKLKKQLGLPDVFLSPPKTLSEEEFRWEHNEDVMAVEKLSEGIRNFGKDQICLEKILSKKI</sequence>
<comment type="catalytic activity">
    <reaction evidence="9 10 11">
        <text>D-sedoheptulose 7-phosphate + D-glyceraldehyde 3-phosphate = D-erythrose 4-phosphate + beta-D-fructose 6-phosphate</text>
        <dbReference type="Rhea" id="RHEA:17053"/>
        <dbReference type="ChEBI" id="CHEBI:16897"/>
        <dbReference type="ChEBI" id="CHEBI:57483"/>
        <dbReference type="ChEBI" id="CHEBI:57634"/>
        <dbReference type="ChEBI" id="CHEBI:59776"/>
        <dbReference type="EC" id="2.2.1.2"/>
    </reaction>
</comment>
<dbReference type="FunFam" id="3.20.20.70:FF:000131">
    <property type="entry name" value="Transaldolase"/>
    <property type="match status" value="1"/>
</dbReference>
<dbReference type="GO" id="GO:0004801">
    <property type="term" value="F:transaldolase activity"/>
    <property type="evidence" value="ECO:0007669"/>
    <property type="project" value="UniProtKB-UniRule"/>
</dbReference>
<evidence type="ECO:0000256" key="2">
    <source>
        <dbReference type="ARBA" id="ARBA00004857"/>
    </source>
</evidence>
<reference evidence="12 13" key="1">
    <citation type="submission" date="2018-12" db="EMBL/GenBank/DDBJ databases">
        <authorList>
            <person name="Chong R.A."/>
        </authorList>
    </citation>
    <scope>NUCLEOTIDE SEQUENCE [LARGE SCALE GENOMIC DNA]</scope>
    <source>
        <strain evidence="12 13">Hta</strain>
    </source>
</reference>
<keyword evidence="7 10" id="KW-0570">Pentose shunt</keyword>
<dbReference type="InterPro" id="IPR004730">
    <property type="entry name" value="Transaldolase_1"/>
</dbReference>
<dbReference type="NCBIfam" id="TIGR00874">
    <property type="entry name" value="talAB"/>
    <property type="match status" value="1"/>
</dbReference>
<dbReference type="PROSITE" id="PS00958">
    <property type="entry name" value="TRANSALDOLASE_2"/>
    <property type="match status" value="1"/>
</dbReference>
<dbReference type="PANTHER" id="PTHR10683">
    <property type="entry name" value="TRANSALDOLASE"/>
    <property type="match status" value="1"/>
</dbReference>
<proteinExistence type="inferred from homology"/>
<evidence type="ECO:0000313" key="13">
    <source>
        <dbReference type="Proteomes" id="UP000298773"/>
    </source>
</evidence>
<evidence type="ECO:0000256" key="9">
    <source>
        <dbReference type="ARBA" id="ARBA00048810"/>
    </source>
</evidence>
<evidence type="ECO:0000256" key="5">
    <source>
        <dbReference type="ARBA" id="ARBA00022490"/>
    </source>
</evidence>
<evidence type="ECO:0000313" key="12">
    <source>
        <dbReference type="EMBL" id="QCI21413.1"/>
    </source>
</evidence>
<comment type="similarity">
    <text evidence="3 10 11">Belongs to the transaldolase family. Type 1 subfamily.</text>
</comment>
<gene>
    <name evidence="10 12" type="primary">tal</name>
    <name evidence="12" type="ORF">D9V69_00445</name>
</gene>
<dbReference type="InterPro" id="IPR018225">
    <property type="entry name" value="Transaldolase_AS"/>
</dbReference>
<evidence type="ECO:0000256" key="1">
    <source>
        <dbReference type="ARBA" id="ARBA00003518"/>
    </source>
</evidence>
<dbReference type="AlphaFoldDB" id="A0A4D6XY00"/>
<evidence type="ECO:0000256" key="11">
    <source>
        <dbReference type="RuleBase" id="RU004155"/>
    </source>
</evidence>
<keyword evidence="5 10" id="KW-0963">Cytoplasm</keyword>
<feature type="active site" description="Schiff-base intermediate with substrate" evidence="10">
    <location>
        <position position="131"/>
    </location>
</feature>
<protein>
    <recommendedName>
        <fullName evidence="4 10">Transaldolase</fullName>
        <ecNumber evidence="4 10">2.2.1.2</ecNumber>
    </recommendedName>
</protein>
<evidence type="ECO:0000256" key="4">
    <source>
        <dbReference type="ARBA" id="ARBA00013151"/>
    </source>
</evidence>
<keyword evidence="6 10" id="KW-0808">Transferase</keyword>